<evidence type="ECO:0000313" key="2">
    <source>
        <dbReference type="Proteomes" id="UP000264880"/>
    </source>
</evidence>
<dbReference type="Gene3D" id="1.10.3210.10">
    <property type="entry name" value="Hypothetical protein af1432"/>
    <property type="match status" value="1"/>
</dbReference>
<organism evidence="1 2">
    <name type="scientific">Brachyspira hampsonii</name>
    <dbReference type="NCBI Taxonomy" id="1287055"/>
    <lineage>
        <taxon>Bacteria</taxon>
        <taxon>Pseudomonadati</taxon>
        <taxon>Spirochaetota</taxon>
        <taxon>Spirochaetia</taxon>
        <taxon>Brachyspirales</taxon>
        <taxon>Brachyspiraceae</taxon>
        <taxon>Brachyspira</taxon>
    </lineage>
</organism>
<dbReference type="Proteomes" id="UP000264880">
    <property type="component" value="Chromosome"/>
</dbReference>
<dbReference type="KEGG" id="bhp:BHAMNSH16_10810"/>
<accession>A0AAC9TWA4</accession>
<dbReference type="AlphaFoldDB" id="A0AAC9TWA4"/>
<gene>
    <name evidence="1" type="ORF">BHAMNSH16_10810</name>
</gene>
<proteinExistence type="predicted"/>
<dbReference type="RefSeq" id="WP_069732117.1">
    <property type="nucleotide sequence ID" value="NZ_CP019914.1"/>
</dbReference>
<name>A0AAC9TWA4_9SPIR</name>
<keyword evidence="2" id="KW-1185">Reference proteome</keyword>
<protein>
    <submittedName>
        <fullName evidence="1">Phosphohydrolase</fullName>
    </submittedName>
</protein>
<reference evidence="1 2" key="1">
    <citation type="submission" date="2017-02" db="EMBL/GenBank/DDBJ databases">
        <title>Complete genome sequence of Brachyspira hampsonii genomovar I strain NSH-16 (ATCC BAA-2463).</title>
        <authorList>
            <person name="Mirajkar N.S."/>
            <person name="Gebhart C.J."/>
        </authorList>
    </citation>
    <scope>NUCLEOTIDE SEQUENCE [LARGE SCALE GENOMIC DNA]</scope>
    <source>
        <strain evidence="1 2">NSH-16</strain>
    </source>
</reference>
<dbReference type="EMBL" id="CP019914">
    <property type="protein sequence ID" value="ASJ22097.1"/>
    <property type="molecule type" value="Genomic_DNA"/>
</dbReference>
<evidence type="ECO:0000313" key="1">
    <source>
        <dbReference type="EMBL" id="ASJ22097.1"/>
    </source>
</evidence>
<sequence>MDIDLDKYTAIDINFIKDNIDNIKFNSPEIICTSNDNLYLSIPNYKINILFDKNAINSDIFDNFYIPKNSKSIIDLVIEKNEKNEYKHIENINQFIKVYKDCMPDSENTKIFEYKMLEMILEESPKERFISIKNYIDILNQYYNEGLYADAIKYILDIITRLAFIERINLIHLVNASKDKMNQIYFDDLEYYDTQIVTNDLILSITKLVEKIYPNISLFYGLDNFDCRNVIGHGNRVFIIFIEFMLYYNDQIDNQLNLRTIINFNKKFKSFYENVFKKYNIDKTNIKFNDVFKNGLKKISIENIASFAAGAFWHDVVKVKELDYLNINKSKEYAKESTSHAIKGYQFLKLFRNYNDNISLIVGMHHEYYGYGNDVIKIINKQFNENKSLNPSSLISDDVDDIQTLQSLAFFPAKVLEIIDLFDTTVMPQKNYNRKDMSAEDAVKLIYDNYIVKETKLDPILFELFIDFLIDIKKENIKNPLKENY</sequence>